<dbReference type="PANTHER" id="PTHR10742:SF410">
    <property type="entry name" value="LYSINE-SPECIFIC HISTONE DEMETHYLASE 2"/>
    <property type="match status" value="1"/>
</dbReference>
<sequence length="412" mass="44452">MPDVDVVIVGAGSAGLAAARALQARGVSFRVLEAMDRIGGRAWTSNEDFGIPFDIGCAWLHAADRNPYYDDARAAGWTLFHHDMNIDHLYYGKRKASEEEEAQMKAAEASLSALLESHSSDDDRLSSLLAKGHAVRAAATFSGPMDFGKDDDEISIADFRAAADLDPNYFTREGFGALVARFGTAVPVELSTPVRRIGWHGPGVAVETDRGTIRAAAAILTCSPAVLAYGEIAFTPDLPAEYEEAVFDLPMGMLTKIPVEIKGERFGLSPFDDLLIERHARHDLYFLCFPFDSDLLVGFIGGDFAWEMSVAGEAAGIDFVADRLCDIFGNDVRKRIGRAMMTDWGAERFVRGAYAAARPGKAKARATLGQPIAERLYFAGEHLAGPLIQTCGGARLSGEAVAQDVVAALKRT</sequence>
<protein>
    <recommendedName>
        <fullName evidence="4">Tryptophan 2-monooxygenase</fullName>
        <ecNumber evidence="3">1.13.12.3</ecNumber>
    </recommendedName>
</protein>
<keyword evidence="9" id="KW-1185">Reference proteome</keyword>
<evidence type="ECO:0000259" key="7">
    <source>
        <dbReference type="Pfam" id="PF01593"/>
    </source>
</evidence>
<evidence type="ECO:0000256" key="6">
    <source>
        <dbReference type="ARBA" id="ARBA00047321"/>
    </source>
</evidence>
<comment type="catalytic activity">
    <reaction evidence="6">
        <text>L-tryptophan + O2 = indole-3-acetamide + CO2 + H2O</text>
        <dbReference type="Rhea" id="RHEA:16165"/>
        <dbReference type="ChEBI" id="CHEBI:15377"/>
        <dbReference type="ChEBI" id="CHEBI:15379"/>
        <dbReference type="ChEBI" id="CHEBI:16031"/>
        <dbReference type="ChEBI" id="CHEBI:16526"/>
        <dbReference type="ChEBI" id="CHEBI:57912"/>
        <dbReference type="EC" id="1.13.12.3"/>
    </reaction>
</comment>
<dbReference type="Proteomes" id="UP000321389">
    <property type="component" value="Chromosome"/>
</dbReference>
<evidence type="ECO:0000313" key="8">
    <source>
        <dbReference type="EMBL" id="QDZ01805.1"/>
    </source>
</evidence>
<organism evidence="8 9">
    <name type="scientific">Nitratireductor mangrovi</name>
    <dbReference type="NCBI Taxonomy" id="2599600"/>
    <lineage>
        <taxon>Bacteria</taxon>
        <taxon>Pseudomonadati</taxon>
        <taxon>Pseudomonadota</taxon>
        <taxon>Alphaproteobacteria</taxon>
        <taxon>Hyphomicrobiales</taxon>
        <taxon>Phyllobacteriaceae</taxon>
        <taxon>Nitratireductor</taxon>
    </lineage>
</organism>
<dbReference type="EMBL" id="CP042301">
    <property type="protein sequence ID" value="QDZ01805.1"/>
    <property type="molecule type" value="Genomic_DNA"/>
</dbReference>
<dbReference type="EC" id="1.13.12.3" evidence="3"/>
<dbReference type="GO" id="GO:0009851">
    <property type="term" value="P:auxin biosynthetic process"/>
    <property type="evidence" value="ECO:0007669"/>
    <property type="project" value="UniProtKB-KW"/>
</dbReference>
<dbReference type="Pfam" id="PF13450">
    <property type="entry name" value="NAD_binding_8"/>
    <property type="match status" value="1"/>
</dbReference>
<dbReference type="SUPFAM" id="SSF54373">
    <property type="entry name" value="FAD-linked reductases, C-terminal domain"/>
    <property type="match status" value="1"/>
</dbReference>
<evidence type="ECO:0000256" key="3">
    <source>
        <dbReference type="ARBA" id="ARBA00012535"/>
    </source>
</evidence>
<dbReference type="InterPro" id="IPR036188">
    <property type="entry name" value="FAD/NAD-bd_sf"/>
</dbReference>
<dbReference type="OrthoDB" id="337830at2"/>
<dbReference type="InterPro" id="IPR050281">
    <property type="entry name" value="Flavin_monoamine_oxidase"/>
</dbReference>
<dbReference type="RefSeq" id="WP_146300446.1">
    <property type="nucleotide sequence ID" value="NZ_CP042301.2"/>
</dbReference>
<evidence type="ECO:0000256" key="4">
    <source>
        <dbReference type="ARBA" id="ARBA00017871"/>
    </source>
</evidence>
<comment type="similarity">
    <text evidence="2">Belongs to the tryptophan 2-monooxygenase family.</text>
</comment>
<dbReference type="Pfam" id="PF01593">
    <property type="entry name" value="Amino_oxidase"/>
    <property type="match status" value="1"/>
</dbReference>
<dbReference type="GO" id="GO:0050361">
    <property type="term" value="F:tryptophan 2-monooxygenase activity"/>
    <property type="evidence" value="ECO:0007669"/>
    <property type="project" value="UniProtKB-EC"/>
</dbReference>
<reference evidence="8" key="1">
    <citation type="submission" date="2020-04" db="EMBL/GenBank/DDBJ databases">
        <title>Nitratireductor sp. nov. isolated from mangrove soil.</title>
        <authorList>
            <person name="Ye Y."/>
        </authorList>
    </citation>
    <scope>NUCLEOTIDE SEQUENCE</scope>
    <source>
        <strain evidence="8">SY7</strain>
    </source>
</reference>
<dbReference type="InterPro" id="IPR002937">
    <property type="entry name" value="Amino_oxidase"/>
</dbReference>
<dbReference type="SUPFAM" id="SSF51905">
    <property type="entry name" value="FAD/NAD(P)-binding domain"/>
    <property type="match status" value="1"/>
</dbReference>
<evidence type="ECO:0000313" key="9">
    <source>
        <dbReference type="Proteomes" id="UP000321389"/>
    </source>
</evidence>
<accession>A0A5B8L1H5</accession>
<comment type="pathway">
    <text evidence="1">Plant hormone metabolism; auxin biosynthesis.</text>
</comment>
<feature type="domain" description="Amine oxidase" evidence="7">
    <location>
        <begin position="94"/>
        <end position="405"/>
    </location>
</feature>
<dbReference type="PANTHER" id="PTHR10742">
    <property type="entry name" value="FLAVIN MONOAMINE OXIDASE"/>
    <property type="match status" value="1"/>
</dbReference>
<proteinExistence type="inferred from homology"/>
<dbReference type="AlphaFoldDB" id="A0A5B8L1H5"/>
<dbReference type="KEGG" id="niy:FQ775_16275"/>
<evidence type="ECO:0000256" key="5">
    <source>
        <dbReference type="ARBA" id="ARBA00023070"/>
    </source>
</evidence>
<name>A0A5B8L1H5_9HYPH</name>
<evidence type="ECO:0000256" key="1">
    <source>
        <dbReference type="ARBA" id="ARBA00004814"/>
    </source>
</evidence>
<evidence type="ECO:0000256" key="2">
    <source>
        <dbReference type="ARBA" id="ARBA00005833"/>
    </source>
</evidence>
<keyword evidence="5" id="KW-0073">Auxin biosynthesis</keyword>
<gene>
    <name evidence="8" type="ORF">FQ775_16275</name>
</gene>
<dbReference type="Gene3D" id="3.50.50.60">
    <property type="entry name" value="FAD/NAD(P)-binding domain"/>
    <property type="match status" value="1"/>
</dbReference>